<keyword evidence="3 6" id="KW-0812">Transmembrane</keyword>
<dbReference type="EMBL" id="MFZS01000020">
    <property type="protein sequence ID" value="OGK28909.1"/>
    <property type="molecule type" value="Genomic_DNA"/>
</dbReference>
<comment type="subcellular location">
    <subcellularLocation>
        <location evidence="1">Cell membrane</location>
        <topology evidence="1">Multi-pass membrane protein</topology>
    </subcellularLocation>
</comment>
<gene>
    <name evidence="8" type="ORF">A3D06_00135</name>
</gene>
<dbReference type="Pfam" id="PF03772">
    <property type="entry name" value="Competence"/>
    <property type="match status" value="1"/>
</dbReference>
<feature type="transmembrane region" description="Helical" evidence="6">
    <location>
        <begin position="77"/>
        <end position="95"/>
    </location>
</feature>
<keyword evidence="2" id="KW-1003">Cell membrane</keyword>
<evidence type="ECO:0000256" key="4">
    <source>
        <dbReference type="ARBA" id="ARBA00022989"/>
    </source>
</evidence>
<sequence>MIDYIISTLSGYFPHDEGSLLAGMIFGKDINRYSELYEMFKKVGLLHIVVLSGTNISLFLSLTLSLLSFAGKKVSRVLSIIVVIAFIYLIGFDPPSVRALMSGSIQQLSILSGRKSYPLYVLFFSAVLIFIFKNEWIWSLSFQLSYAASLGIILFNRKSKPSSKFREYLSSELRLIFSAQLFTAPIIFFHFREISLISPLANLLVGFVVGPIMLLGLFTSVCAFINPYLAYIPARFLHLFLGYILFITKKLSSIPFAYVKL</sequence>
<evidence type="ECO:0000256" key="1">
    <source>
        <dbReference type="ARBA" id="ARBA00004651"/>
    </source>
</evidence>
<organism evidence="8 9">
    <name type="scientific">Candidatus Roizmanbacteria bacterium RIFCSPHIGHO2_02_FULL_40_9</name>
    <dbReference type="NCBI Taxonomy" id="1802042"/>
    <lineage>
        <taxon>Bacteria</taxon>
        <taxon>Candidatus Roizmaniibacteriota</taxon>
    </lineage>
</organism>
<evidence type="ECO:0000313" key="8">
    <source>
        <dbReference type="EMBL" id="OGK28909.1"/>
    </source>
</evidence>
<dbReference type="AlphaFoldDB" id="A0A1F7HCB8"/>
<feature type="transmembrane region" description="Helical" evidence="6">
    <location>
        <begin position="175"/>
        <end position="191"/>
    </location>
</feature>
<proteinExistence type="predicted"/>
<dbReference type="PANTHER" id="PTHR30619:SF7">
    <property type="entry name" value="BETA-LACTAMASE DOMAIN PROTEIN"/>
    <property type="match status" value="1"/>
</dbReference>
<accession>A0A1F7HCB8</accession>
<feature type="transmembrane region" description="Helical" evidence="6">
    <location>
        <begin position="45"/>
        <end position="71"/>
    </location>
</feature>
<feature type="transmembrane region" description="Helical" evidence="6">
    <location>
        <begin position="116"/>
        <end position="132"/>
    </location>
</feature>
<name>A0A1F7HCB8_9BACT</name>
<evidence type="ECO:0000256" key="2">
    <source>
        <dbReference type="ARBA" id="ARBA00022475"/>
    </source>
</evidence>
<evidence type="ECO:0000259" key="7">
    <source>
        <dbReference type="Pfam" id="PF03772"/>
    </source>
</evidence>
<dbReference type="GO" id="GO:0005886">
    <property type="term" value="C:plasma membrane"/>
    <property type="evidence" value="ECO:0007669"/>
    <property type="project" value="UniProtKB-SubCell"/>
</dbReference>
<feature type="transmembrane region" description="Helical" evidence="6">
    <location>
        <begin position="138"/>
        <end position="155"/>
    </location>
</feature>
<keyword evidence="4 6" id="KW-1133">Transmembrane helix</keyword>
<dbReference type="NCBIfam" id="TIGR00360">
    <property type="entry name" value="ComEC_N-term"/>
    <property type="match status" value="1"/>
</dbReference>
<keyword evidence="5 6" id="KW-0472">Membrane</keyword>
<reference evidence="8 9" key="1">
    <citation type="journal article" date="2016" name="Nat. Commun.">
        <title>Thousands of microbial genomes shed light on interconnected biogeochemical processes in an aquifer system.</title>
        <authorList>
            <person name="Anantharaman K."/>
            <person name="Brown C.T."/>
            <person name="Hug L.A."/>
            <person name="Sharon I."/>
            <person name="Castelle C.J."/>
            <person name="Probst A.J."/>
            <person name="Thomas B.C."/>
            <person name="Singh A."/>
            <person name="Wilkins M.J."/>
            <person name="Karaoz U."/>
            <person name="Brodie E.L."/>
            <person name="Williams K.H."/>
            <person name="Hubbard S.S."/>
            <person name="Banfield J.F."/>
        </authorList>
    </citation>
    <scope>NUCLEOTIDE SEQUENCE [LARGE SCALE GENOMIC DNA]</scope>
</reference>
<comment type="caution">
    <text evidence="8">The sequence shown here is derived from an EMBL/GenBank/DDBJ whole genome shotgun (WGS) entry which is preliminary data.</text>
</comment>
<feature type="domain" description="ComEC/Rec2-related protein" evidence="7">
    <location>
        <begin position="24"/>
        <end position="260"/>
    </location>
</feature>
<evidence type="ECO:0000256" key="6">
    <source>
        <dbReference type="SAM" id="Phobius"/>
    </source>
</evidence>
<dbReference type="InterPro" id="IPR052159">
    <property type="entry name" value="Competence_DNA_uptake"/>
</dbReference>
<dbReference type="Proteomes" id="UP000177027">
    <property type="component" value="Unassembled WGS sequence"/>
</dbReference>
<evidence type="ECO:0000313" key="9">
    <source>
        <dbReference type="Proteomes" id="UP000177027"/>
    </source>
</evidence>
<protein>
    <recommendedName>
        <fullName evidence="7">ComEC/Rec2-related protein domain-containing protein</fullName>
    </recommendedName>
</protein>
<feature type="transmembrane region" description="Helical" evidence="6">
    <location>
        <begin position="237"/>
        <end position="258"/>
    </location>
</feature>
<feature type="transmembrane region" description="Helical" evidence="6">
    <location>
        <begin position="203"/>
        <end position="225"/>
    </location>
</feature>
<evidence type="ECO:0000256" key="5">
    <source>
        <dbReference type="ARBA" id="ARBA00023136"/>
    </source>
</evidence>
<evidence type="ECO:0000256" key="3">
    <source>
        <dbReference type="ARBA" id="ARBA00022692"/>
    </source>
</evidence>
<dbReference type="PANTHER" id="PTHR30619">
    <property type="entry name" value="DNA INTERNALIZATION/COMPETENCE PROTEIN COMEC/REC2"/>
    <property type="match status" value="1"/>
</dbReference>
<dbReference type="InterPro" id="IPR004477">
    <property type="entry name" value="ComEC_N"/>
</dbReference>